<dbReference type="AlphaFoldDB" id="V5WFA8"/>
<dbReference type="EC" id="2.6.1.85" evidence="2"/>
<evidence type="ECO:0000313" key="3">
    <source>
        <dbReference type="Proteomes" id="UP000018680"/>
    </source>
</evidence>
<dbReference type="KEGG" id="slr:L21SP2_0812"/>
<dbReference type="InterPro" id="IPR015890">
    <property type="entry name" value="Chorismate_C"/>
</dbReference>
<dbReference type="eggNOG" id="COG0147">
    <property type="taxonomic scope" value="Bacteria"/>
</dbReference>
<dbReference type="InterPro" id="IPR019999">
    <property type="entry name" value="Anth_synth_I-like"/>
</dbReference>
<feature type="domain" description="Chorismate-utilising enzyme C-terminal" evidence="1">
    <location>
        <begin position="69"/>
        <end position="356"/>
    </location>
</feature>
<organism evidence="2 3">
    <name type="scientific">Salinispira pacifica</name>
    <dbReference type="NCBI Taxonomy" id="1307761"/>
    <lineage>
        <taxon>Bacteria</taxon>
        <taxon>Pseudomonadati</taxon>
        <taxon>Spirochaetota</taxon>
        <taxon>Spirochaetia</taxon>
        <taxon>Spirochaetales</taxon>
        <taxon>Spirochaetaceae</taxon>
        <taxon>Salinispira</taxon>
    </lineage>
</organism>
<dbReference type="PANTHER" id="PTHR11236">
    <property type="entry name" value="AMINOBENZOATE/ANTHRANILATE SYNTHASE"/>
    <property type="match status" value="1"/>
</dbReference>
<keyword evidence="2" id="KW-0808">Transferase</keyword>
<dbReference type="Gene3D" id="3.60.120.10">
    <property type="entry name" value="Anthranilate synthase"/>
    <property type="match status" value="1"/>
</dbReference>
<evidence type="ECO:0000313" key="2">
    <source>
        <dbReference type="EMBL" id="AHC14234.1"/>
    </source>
</evidence>
<proteinExistence type="predicted"/>
<dbReference type="PRINTS" id="PR00095">
    <property type="entry name" value="ANTSNTHASEI"/>
</dbReference>
<dbReference type="PANTHER" id="PTHR11236:SF50">
    <property type="entry name" value="AMINODEOXYCHORISMATE SYNTHASE COMPONENT 1"/>
    <property type="match status" value="1"/>
</dbReference>
<dbReference type="PATRIC" id="fig|1307761.3.peg.813"/>
<accession>V5WFA8</accession>
<name>V5WFA8_9SPIO</name>
<dbReference type="HOGENOM" id="CLU_006493_1_0_12"/>
<dbReference type="EMBL" id="CP006939">
    <property type="protein sequence ID" value="AHC14234.1"/>
    <property type="molecule type" value="Genomic_DNA"/>
</dbReference>
<sequence length="364" mass="41210">MNRLGRSGTPFFFAIDFEMRFPVIVPLSRMHGGFLLFNIQGRSNDYSRHHTVSANMSDNISLNPRFISRADYSRAFHLVQSEMKAGNSFLCNLTFPTLLEPDPTIRLRELYYRVHAPYRVYMNAERLPREFLQDPSAAAEEMPREFLLFSPETFVQTHHGRIYTYPMKGTSLVPEGESLDRAEKTLLEDEKERAEHITVVDLLRNDLGRVGRDIQVERFRYADAIPVNGGRLIQISSRISALLPGDWKRRLGDMTARLLPAGSVSGAPKRETCRIIAQAEGAPRGFYTGVCGIFDGYNLNSGVMIRYLERPGEKQPWGSSWNGDPGEPSAPLLFRSGGGITIYSNEADEYSELQAKVKLPLEKR</sequence>
<dbReference type="Proteomes" id="UP000018680">
    <property type="component" value="Chromosome"/>
</dbReference>
<reference evidence="2 3" key="1">
    <citation type="journal article" date="2015" name="Stand. Genomic Sci.">
        <title>Complete genome sequence and description of Salinispira pacifica gen. nov., sp. nov., a novel spirochaete isolated form a hypersaline microbial mat.</title>
        <authorList>
            <person name="Ben Hania W."/>
            <person name="Joseph M."/>
            <person name="Schumann P."/>
            <person name="Bunk B."/>
            <person name="Fiebig A."/>
            <person name="Sproer C."/>
            <person name="Klenk H.P."/>
            <person name="Fardeau M.L."/>
            <person name="Spring S."/>
        </authorList>
    </citation>
    <scope>NUCLEOTIDE SEQUENCE [LARGE SCALE GENOMIC DNA]</scope>
    <source>
        <strain evidence="2 3">L21-RPul-D2</strain>
    </source>
</reference>
<dbReference type="GO" id="GO:0000162">
    <property type="term" value="P:L-tryptophan biosynthetic process"/>
    <property type="evidence" value="ECO:0007669"/>
    <property type="project" value="TreeGrafter"/>
</dbReference>
<protein>
    <submittedName>
        <fullName evidence="2">Para-aminobenzoate synthase, aminase component</fullName>
        <ecNumber evidence="2">2.6.1.85</ecNumber>
    </submittedName>
</protein>
<dbReference type="NCBIfam" id="NF005486">
    <property type="entry name" value="PRK07093.1"/>
    <property type="match status" value="1"/>
</dbReference>
<dbReference type="Pfam" id="PF00425">
    <property type="entry name" value="Chorismate_bind"/>
    <property type="match status" value="1"/>
</dbReference>
<evidence type="ECO:0000259" key="1">
    <source>
        <dbReference type="Pfam" id="PF00425"/>
    </source>
</evidence>
<dbReference type="SUPFAM" id="SSF56322">
    <property type="entry name" value="ADC synthase"/>
    <property type="match status" value="1"/>
</dbReference>
<keyword evidence="2" id="KW-0032">Aminotransferase</keyword>
<gene>
    <name evidence="2" type="ORF">L21SP2_0812</name>
</gene>
<dbReference type="GO" id="GO:0046820">
    <property type="term" value="F:4-amino-4-deoxychorismate synthase activity"/>
    <property type="evidence" value="ECO:0007669"/>
    <property type="project" value="UniProtKB-EC"/>
</dbReference>
<dbReference type="STRING" id="1307761.L21SP2_0812"/>
<keyword evidence="3" id="KW-1185">Reference proteome</keyword>
<dbReference type="InterPro" id="IPR005801">
    <property type="entry name" value="ADC_synthase"/>
</dbReference>